<feature type="transmembrane region" description="Helical" evidence="8">
    <location>
        <begin position="100"/>
        <end position="121"/>
    </location>
</feature>
<feature type="transmembrane region" description="Helical" evidence="8">
    <location>
        <begin position="141"/>
        <end position="160"/>
    </location>
</feature>
<dbReference type="AlphaFoldDB" id="W5W7M8"/>
<dbReference type="GO" id="GO:0046872">
    <property type="term" value="F:metal ion binding"/>
    <property type="evidence" value="ECO:0007669"/>
    <property type="project" value="UniProtKB-KW"/>
</dbReference>
<keyword evidence="2" id="KW-0349">Heme</keyword>
<evidence type="ECO:0000256" key="5">
    <source>
        <dbReference type="ARBA" id="ARBA00022989"/>
    </source>
</evidence>
<name>W5W7M8_9PSEU</name>
<keyword evidence="10" id="KW-1185">Reference proteome</keyword>
<dbReference type="PATRIC" id="fig|1449976.3.peg.3203"/>
<dbReference type="OrthoDB" id="9788081at2"/>
<dbReference type="HOGENOM" id="CLU_077968_1_0_11"/>
<keyword evidence="4" id="KW-0479">Metal-binding</keyword>
<evidence type="ECO:0000256" key="7">
    <source>
        <dbReference type="ARBA" id="ARBA00023136"/>
    </source>
</evidence>
<dbReference type="CDD" id="cd03498">
    <property type="entry name" value="SQR_TypeB_2_TM"/>
    <property type="match status" value="1"/>
</dbReference>
<evidence type="ECO:0000256" key="2">
    <source>
        <dbReference type="ARBA" id="ARBA00022617"/>
    </source>
</evidence>
<dbReference type="Pfam" id="PF01127">
    <property type="entry name" value="Sdh_cyt"/>
    <property type="match status" value="1"/>
</dbReference>
<gene>
    <name evidence="9" type="ORF">KALB_3189</name>
</gene>
<dbReference type="Proteomes" id="UP000019225">
    <property type="component" value="Chromosome"/>
</dbReference>
<reference evidence="9 10" key="1">
    <citation type="journal article" date="2014" name="BMC Genomics">
        <title>Complete genome sequence of producer of the glycopeptide antibiotic Aculeximycin Kutzneria albida DSM 43870T, a representative of minor genus of Pseudonocardiaceae.</title>
        <authorList>
            <person name="Rebets Y."/>
            <person name="Tokovenko B."/>
            <person name="Lushchyk I."/>
            <person name="Ruckert C."/>
            <person name="Zaburannyi N."/>
            <person name="Bechthold A."/>
            <person name="Kalinowski J."/>
            <person name="Luzhetskyy A."/>
        </authorList>
    </citation>
    <scope>NUCLEOTIDE SEQUENCE [LARGE SCALE GENOMIC DNA]</scope>
    <source>
        <strain evidence="9">DSM 43870</strain>
    </source>
</reference>
<feature type="transmembrane region" description="Helical" evidence="8">
    <location>
        <begin position="181"/>
        <end position="206"/>
    </location>
</feature>
<keyword evidence="5 8" id="KW-1133">Transmembrane helix</keyword>
<keyword evidence="3 8" id="KW-0812">Transmembrane</keyword>
<evidence type="ECO:0000256" key="1">
    <source>
        <dbReference type="ARBA" id="ARBA00004370"/>
    </source>
</evidence>
<sequence length="207" mass="22178">MAITGALLFLYVVAHALANLKIFFGPDALDGYGHWLRTLAQPAFGYGGLLWVARAVLLAALVLHVTAAAQLARRARKARPVGYAHRAAVQGSYPARTMRWGGVLLFLFVVYHVLDITTGTLNPHGVPGEDYRNVVADFQRWPVVVAYTAAILALGLHLWHGVWSALQSLGSTLAARRAARIAALAASVSICAAFLSVPFAVLTGVLR</sequence>
<dbReference type="EMBL" id="CP007155">
    <property type="protein sequence ID" value="AHH96556.1"/>
    <property type="molecule type" value="Genomic_DNA"/>
</dbReference>
<dbReference type="InterPro" id="IPR000701">
    <property type="entry name" value="SuccDH_FuR_B_TM-su"/>
</dbReference>
<evidence type="ECO:0000256" key="3">
    <source>
        <dbReference type="ARBA" id="ARBA00022692"/>
    </source>
</evidence>
<protein>
    <submittedName>
        <fullName evidence="9">Succinate dehydrogenase/fumarate reductase cytochrome b subunit</fullName>
    </submittedName>
</protein>
<evidence type="ECO:0000313" key="10">
    <source>
        <dbReference type="Proteomes" id="UP000019225"/>
    </source>
</evidence>
<dbReference type="KEGG" id="kal:KALB_3189"/>
<dbReference type="eggNOG" id="ENOG502Z7U4">
    <property type="taxonomic scope" value="Bacteria"/>
</dbReference>
<dbReference type="InterPro" id="IPR011138">
    <property type="entry name" value="Cytochrome_b-558"/>
</dbReference>
<organism evidence="9 10">
    <name type="scientific">Kutzneria albida DSM 43870</name>
    <dbReference type="NCBI Taxonomy" id="1449976"/>
    <lineage>
        <taxon>Bacteria</taxon>
        <taxon>Bacillati</taxon>
        <taxon>Actinomycetota</taxon>
        <taxon>Actinomycetes</taxon>
        <taxon>Pseudonocardiales</taxon>
        <taxon>Pseudonocardiaceae</taxon>
        <taxon>Kutzneria</taxon>
    </lineage>
</organism>
<dbReference type="SUPFAM" id="SSF81343">
    <property type="entry name" value="Fumarate reductase respiratory complex transmembrane subunits"/>
    <property type="match status" value="1"/>
</dbReference>
<dbReference type="InterPro" id="IPR034804">
    <property type="entry name" value="SQR/QFR_C/D"/>
</dbReference>
<dbReference type="GO" id="GO:0016020">
    <property type="term" value="C:membrane"/>
    <property type="evidence" value="ECO:0007669"/>
    <property type="project" value="UniProtKB-SubCell"/>
</dbReference>
<accession>W5W7M8</accession>
<keyword evidence="6" id="KW-0408">Iron</keyword>
<proteinExistence type="predicted"/>
<dbReference type="Gene3D" id="1.20.1300.10">
    <property type="entry name" value="Fumarate reductase/succinate dehydrogenase, transmembrane subunit"/>
    <property type="match status" value="1"/>
</dbReference>
<evidence type="ECO:0000256" key="6">
    <source>
        <dbReference type="ARBA" id="ARBA00023004"/>
    </source>
</evidence>
<dbReference type="STRING" id="1449976.KALB_3189"/>
<dbReference type="NCBIfam" id="TIGR02046">
    <property type="entry name" value="sdhC_b558_fam"/>
    <property type="match status" value="1"/>
</dbReference>
<comment type="subcellular location">
    <subcellularLocation>
        <location evidence="1">Membrane</location>
    </subcellularLocation>
</comment>
<evidence type="ECO:0000256" key="8">
    <source>
        <dbReference type="SAM" id="Phobius"/>
    </source>
</evidence>
<evidence type="ECO:0000313" key="9">
    <source>
        <dbReference type="EMBL" id="AHH96556.1"/>
    </source>
</evidence>
<evidence type="ECO:0000256" key="4">
    <source>
        <dbReference type="ARBA" id="ARBA00022723"/>
    </source>
</evidence>
<feature type="transmembrane region" description="Helical" evidence="8">
    <location>
        <begin position="42"/>
        <end position="69"/>
    </location>
</feature>
<keyword evidence="7 8" id="KW-0472">Membrane</keyword>